<sequence length="851" mass="94910">MGPRKHMKFGDDGDGPVVANKHASSVLPETRTYGRNQSKNKLGNLKSRQSFGKLVKNSRAGLEIEDESSGVESSGPVLGPVSLERLKGYQNGNLSEDSKFHTSSGMDEDEDEDGEESSQELNGKETKILVEGSFTNGNGHANGKSKENGNGNRKDIQNGGQHRKLASKPNGRVVYYDDSEEEDDSRDMSKTPGNYSPAALKSTKLQLLKDRRGLPVYQARTQIIDHLSANEVTVLLAETGSGKSTQIPQLIYEYIGSKESPERIAITQPRRVAAINLATRVSQEMGVPLGEKVGYTVRFQNKSGPATHIKYLTDGMLLRELMLDSDLKRYSTIILDEAHERTVLTDLLMGLLKRLLDKRRGSKRPLKLIVMSATLDAEKFSKFFNNAEILYVEGKMYPVQRYYLSKPIDDIVDGVVQTVVQINMSELTGDILAFLPGQDEIDKSVDRLQAIATSLPKEAPLIVPVPLYASLPPAQQQKAFEKLPARRRKIILATNIAETSLTIPGVRYVVDSGLRKVRVWKPSLGLDTLFTTPISQASAAQRMGRAGREAPGKCYRLFTEATYTQDLRPQTEPEILRCDIASTILMLKRAGIDDVINFDWVESPDKKAITSSLVKLYGLKALNDQGKITALGEKMVVLPVSPHLAAVLIHASSDPTLLNAVIDIVACLSIEDLMINPHPDKRDEINQKRRELFTSSQEHGDLIMIKEMYDMYRELTDRREQKEWCQQVGVNPRSIRNVALVRQQLARYMNLTIDDESYPTSAESIIKCFLHGFISNSALGLPDRRYKTVLTAQPLSIHPSSSMFGRKVEAIMYIEYVFTTKPYARLVSPIQIEWLQEVAPHLLSRRSIGTN</sequence>
<dbReference type="AlphaFoldDB" id="A0A167FZR7"/>
<dbReference type="FunFam" id="3.40.50.300:FF:000145">
    <property type="entry name" value="probable ATP-dependent RNA helicase DHX40"/>
    <property type="match status" value="1"/>
</dbReference>
<dbReference type="Pfam" id="PF07717">
    <property type="entry name" value="OB_NTP_bind"/>
    <property type="match status" value="1"/>
</dbReference>
<dbReference type="PANTHER" id="PTHR18934">
    <property type="entry name" value="ATP-DEPENDENT RNA HELICASE"/>
    <property type="match status" value="1"/>
</dbReference>
<feature type="compositionally biased region" description="Basic and acidic residues" evidence="8">
    <location>
        <begin position="144"/>
        <end position="156"/>
    </location>
</feature>
<comment type="catalytic activity">
    <reaction evidence="7">
        <text>ATP + H2O = ADP + phosphate + H(+)</text>
        <dbReference type="Rhea" id="RHEA:13065"/>
        <dbReference type="ChEBI" id="CHEBI:15377"/>
        <dbReference type="ChEBI" id="CHEBI:15378"/>
        <dbReference type="ChEBI" id="CHEBI:30616"/>
        <dbReference type="ChEBI" id="CHEBI:43474"/>
        <dbReference type="ChEBI" id="CHEBI:456216"/>
        <dbReference type="EC" id="3.6.4.13"/>
    </reaction>
</comment>
<evidence type="ECO:0000256" key="5">
    <source>
        <dbReference type="ARBA" id="ARBA00022806"/>
    </source>
</evidence>
<feature type="compositionally biased region" description="Acidic residues" evidence="8">
    <location>
        <begin position="106"/>
        <end position="118"/>
    </location>
</feature>
<comment type="similarity">
    <text evidence="1">Belongs to the DEAD box helicase family. DEAH subfamily.</text>
</comment>
<dbReference type="OrthoDB" id="10253254at2759"/>
<reference evidence="11 12" key="1">
    <citation type="submission" date="2016-02" db="EMBL/GenBank/DDBJ databases">
        <title>Complete genome sequence and transcriptome regulation of the pentose utilising yeast Sugiyamaella lignohabitans.</title>
        <authorList>
            <person name="Bellasio M."/>
            <person name="Peymann A."/>
            <person name="Valli M."/>
            <person name="Sipitzky M."/>
            <person name="Graf A."/>
            <person name="Sauer M."/>
            <person name="Marx H."/>
            <person name="Mattanovich D."/>
        </authorList>
    </citation>
    <scope>NUCLEOTIDE SEQUENCE [LARGE SCALE GENOMIC DNA]</scope>
    <source>
        <strain evidence="11 12">CBS 10342</strain>
    </source>
</reference>
<dbReference type="GO" id="GO:0045943">
    <property type="term" value="P:positive regulation of transcription by RNA polymerase I"/>
    <property type="evidence" value="ECO:0007669"/>
    <property type="project" value="TreeGrafter"/>
</dbReference>
<dbReference type="Pfam" id="PF21010">
    <property type="entry name" value="HA2_C"/>
    <property type="match status" value="1"/>
</dbReference>
<dbReference type="PROSITE" id="PS00690">
    <property type="entry name" value="DEAH_ATP_HELICASE"/>
    <property type="match status" value="1"/>
</dbReference>
<keyword evidence="12" id="KW-1185">Reference proteome</keyword>
<dbReference type="InterPro" id="IPR001650">
    <property type="entry name" value="Helicase_C-like"/>
</dbReference>
<dbReference type="KEGG" id="slb:AWJ20_3559"/>
<dbReference type="EMBL" id="CP014503">
    <property type="protein sequence ID" value="ANB15915.1"/>
    <property type="molecule type" value="Genomic_DNA"/>
</dbReference>
<dbReference type="GO" id="GO:0016787">
    <property type="term" value="F:hydrolase activity"/>
    <property type="evidence" value="ECO:0007669"/>
    <property type="project" value="UniProtKB-KW"/>
</dbReference>
<dbReference type="Pfam" id="PF00270">
    <property type="entry name" value="DEAD"/>
    <property type="match status" value="1"/>
</dbReference>
<dbReference type="Pfam" id="PF00271">
    <property type="entry name" value="Helicase_C"/>
    <property type="match status" value="1"/>
</dbReference>
<dbReference type="GO" id="GO:0000462">
    <property type="term" value="P:maturation of SSU-rRNA from tricistronic rRNA transcript (SSU-rRNA, 5.8S rRNA, LSU-rRNA)"/>
    <property type="evidence" value="ECO:0007669"/>
    <property type="project" value="EnsemblFungi"/>
</dbReference>
<feature type="domain" description="Helicase C-terminal" evidence="10">
    <location>
        <begin position="414"/>
        <end position="591"/>
    </location>
</feature>
<dbReference type="Gene3D" id="1.20.120.1080">
    <property type="match status" value="1"/>
</dbReference>
<organism evidence="11 12">
    <name type="scientific">Sugiyamaella lignohabitans</name>
    <dbReference type="NCBI Taxonomy" id="796027"/>
    <lineage>
        <taxon>Eukaryota</taxon>
        <taxon>Fungi</taxon>
        <taxon>Dikarya</taxon>
        <taxon>Ascomycota</taxon>
        <taxon>Saccharomycotina</taxon>
        <taxon>Dipodascomycetes</taxon>
        <taxon>Dipodascales</taxon>
        <taxon>Trichomonascaceae</taxon>
        <taxon>Sugiyamaella</taxon>
    </lineage>
</organism>
<dbReference type="Proteomes" id="UP000189580">
    <property type="component" value="Chromosome b"/>
</dbReference>
<keyword evidence="3" id="KW-0547">Nucleotide-binding</keyword>
<dbReference type="EC" id="3.6.4.13" evidence="2"/>
<evidence type="ECO:0000313" key="11">
    <source>
        <dbReference type="EMBL" id="ANB15915.1"/>
    </source>
</evidence>
<dbReference type="InterPro" id="IPR011709">
    <property type="entry name" value="DEAD-box_helicase_OB_fold"/>
</dbReference>
<keyword evidence="5" id="KW-0347">Helicase</keyword>
<dbReference type="CDD" id="cd18791">
    <property type="entry name" value="SF2_C_RHA"/>
    <property type="match status" value="1"/>
</dbReference>
<dbReference type="SMART" id="SM00847">
    <property type="entry name" value="HA2"/>
    <property type="match status" value="1"/>
</dbReference>
<dbReference type="SMART" id="SM00490">
    <property type="entry name" value="HELICc"/>
    <property type="match status" value="1"/>
</dbReference>
<dbReference type="GO" id="GO:0032040">
    <property type="term" value="C:small-subunit processome"/>
    <property type="evidence" value="ECO:0007669"/>
    <property type="project" value="EnsemblFungi"/>
</dbReference>
<proteinExistence type="inferred from homology"/>
<dbReference type="PROSITE" id="PS51192">
    <property type="entry name" value="HELICASE_ATP_BIND_1"/>
    <property type="match status" value="1"/>
</dbReference>
<evidence type="ECO:0000313" key="12">
    <source>
        <dbReference type="Proteomes" id="UP000189580"/>
    </source>
</evidence>
<dbReference type="RefSeq" id="XP_018738392.1">
    <property type="nucleotide sequence ID" value="XM_018880586.1"/>
</dbReference>
<evidence type="ECO:0000256" key="7">
    <source>
        <dbReference type="ARBA" id="ARBA00047984"/>
    </source>
</evidence>
<evidence type="ECO:0000259" key="10">
    <source>
        <dbReference type="PROSITE" id="PS51194"/>
    </source>
</evidence>
<dbReference type="InterPro" id="IPR014001">
    <property type="entry name" value="Helicase_ATP-bd"/>
</dbReference>
<evidence type="ECO:0000259" key="9">
    <source>
        <dbReference type="PROSITE" id="PS51192"/>
    </source>
</evidence>
<feature type="region of interest" description="Disordered" evidence="8">
    <location>
        <begin position="1"/>
        <end position="198"/>
    </location>
</feature>
<dbReference type="InterPro" id="IPR027417">
    <property type="entry name" value="P-loop_NTPase"/>
</dbReference>
<evidence type="ECO:0000256" key="8">
    <source>
        <dbReference type="SAM" id="MobiDB-lite"/>
    </source>
</evidence>
<dbReference type="Gene3D" id="3.40.50.300">
    <property type="entry name" value="P-loop containing nucleotide triphosphate hydrolases"/>
    <property type="match status" value="2"/>
</dbReference>
<evidence type="ECO:0000256" key="1">
    <source>
        <dbReference type="ARBA" id="ARBA00008792"/>
    </source>
</evidence>
<evidence type="ECO:0000256" key="6">
    <source>
        <dbReference type="ARBA" id="ARBA00022840"/>
    </source>
</evidence>
<feature type="domain" description="Helicase ATP-binding" evidence="9">
    <location>
        <begin position="224"/>
        <end position="393"/>
    </location>
</feature>
<name>A0A167FZR7_9ASCO</name>
<feature type="compositionally biased region" description="Polar residues" evidence="8">
    <location>
        <begin position="33"/>
        <end position="50"/>
    </location>
</feature>
<keyword evidence="4" id="KW-0378">Hydrolase</keyword>
<dbReference type="GO" id="GO:0003724">
    <property type="term" value="F:RNA helicase activity"/>
    <property type="evidence" value="ECO:0007669"/>
    <property type="project" value="UniProtKB-EC"/>
</dbReference>
<dbReference type="InterPro" id="IPR011545">
    <property type="entry name" value="DEAD/DEAH_box_helicase_dom"/>
</dbReference>
<dbReference type="InterPro" id="IPR048333">
    <property type="entry name" value="HA2_WH"/>
</dbReference>
<evidence type="ECO:0000256" key="2">
    <source>
        <dbReference type="ARBA" id="ARBA00012552"/>
    </source>
</evidence>
<dbReference type="InterPro" id="IPR007502">
    <property type="entry name" value="Helicase-assoc_dom"/>
</dbReference>
<dbReference type="GO" id="GO:0003725">
    <property type="term" value="F:double-stranded RNA binding"/>
    <property type="evidence" value="ECO:0007669"/>
    <property type="project" value="TreeGrafter"/>
</dbReference>
<dbReference type="GO" id="GO:0042802">
    <property type="term" value="F:identical protein binding"/>
    <property type="evidence" value="ECO:0007669"/>
    <property type="project" value="EnsemblFungi"/>
</dbReference>
<protein>
    <recommendedName>
        <fullName evidence="2">RNA helicase</fullName>
        <ecNumber evidence="2">3.6.4.13</ecNumber>
    </recommendedName>
</protein>
<dbReference type="SUPFAM" id="SSF52540">
    <property type="entry name" value="P-loop containing nucleoside triphosphate hydrolases"/>
    <property type="match status" value="1"/>
</dbReference>
<keyword evidence="6" id="KW-0067">ATP-binding</keyword>
<dbReference type="GeneID" id="30035594"/>
<dbReference type="InterPro" id="IPR002464">
    <property type="entry name" value="DNA/RNA_helicase_DEAH_CS"/>
</dbReference>
<dbReference type="GO" id="GO:0005524">
    <property type="term" value="F:ATP binding"/>
    <property type="evidence" value="ECO:0007669"/>
    <property type="project" value="UniProtKB-KW"/>
</dbReference>
<evidence type="ECO:0000256" key="3">
    <source>
        <dbReference type="ARBA" id="ARBA00022741"/>
    </source>
</evidence>
<dbReference type="Pfam" id="PF04408">
    <property type="entry name" value="WHD_HA2"/>
    <property type="match status" value="1"/>
</dbReference>
<dbReference type="FunFam" id="3.40.50.300:FF:000578">
    <property type="entry name" value="probable ATP-dependent RNA helicase DHX35"/>
    <property type="match status" value="1"/>
</dbReference>
<dbReference type="PANTHER" id="PTHR18934:SF118">
    <property type="entry name" value="ATP-DEPENDENT RNA HELICASE DHX33"/>
    <property type="match status" value="1"/>
</dbReference>
<accession>A0A167FZR7</accession>
<gene>
    <name evidence="11" type="primary">DHR2</name>
    <name evidence="11" type="ORF">AWJ20_3559</name>
</gene>
<dbReference type="SMART" id="SM00487">
    <property type="entry name" value="DEXDc"/>
    <property type="match status" value="1"/>
</dbReference>
<dbReference type="PROSITE" id="PS51194">
    <property type="entry name" value="HELICASE_CTER"/>
    <property type="match status" value="1"/>
</dbReference>
<evidence type="ECO:0000256" key="4">
    <source>
        <dbReference type="ARBA" id="ARBA00022801"/>
    </source>
</evidence>